<proteinExistence type="predicted"/>
<reference evidence="1" key="1">
    <citation type="submission" date="2020-10" db="EMBL/GenBank/DDBJ databases">
        <authorList>
            <person name="Muller C M."/>
        </authorList>
    </citation>
    <scope>NUCLEOTIDE SEQUENCE</scope>
    <source>
        <strain evidence="1">THUN-12</strain>
    </source>
</reference>
<protein>
    <submittedName>
        <fullName evidence="1">BgTH12-05931</fullName>
    </submittedName>
</protein>
<evidence type="ECO:0000313" key="1">
    <source>
        <dbReference type="EMBL" id="CAD6504197.1"/>
    </source>
</evidence>
<accession>A0A9W4D953</accession>
<evidence type="ECO:0000313" key="2">
    <source>
        <dbReference type="Proteomes" id="UP000683417"/>
    </source>
</evidence>
<name>A0A9W4D953_BLUGR</name>
<dbReference type="Proteomes" id="UP000683417">
    <property type="component" value="Unassembled WGS sequence"/>
</dbReference>
<organism evidence="1 2">
    <name type="scientific">Blumeria graminis f. sp. triticale</name>
    <dbReference type="NCBI Taxonomy" id="1689686"/>
    <lineage>
        <taxon>Eukaryota</taxon>
        <taxon>Fungi</taxon>
        <taxon>Dikarya</taxon>
        <taxon>Ascomycota</taxon>
        <taxon>Pezizomycotina</taxon>
        <taxon>Leotiomycetes</taxon>
        <taxon>Erysiphales</taxon>
        <taxon>Erysiphaceae</taxon>
        <taxon>Blumeria</taxon>
    </lineage>
</organism>
<feature type="non-terminal residue" evidence="1">
    <location>
        <position position="461"/>
    </location>
</feature>
<sequence>RTNRAIHTLNRRPPLTSNFIYFSRSGAISWTMSSNILLRLPPELIEKIIEHTESWCCQWNLKNYLALAITDKRLNMLAVPFLYQHIRIRAGQINLLARSLKNRPENAKFIKFLHINVYDPLSADQLESIESILCYAIQLEFVIFPTLLEFIRISKNSHLSKLQVFELRDLCGREEIISFEELDKFLLLPELHSFCITSPYGIILPEENIISRTQEMSKSIKKCKLKALHLVGSQVDTTIDYILASASNLEEFCWDDNDRTEPFDILTFLAPVRKTLTYIRITDAWFVHYQPTNFRANNFNKLERLYLNSKVFSPSALRKSLHTCLPPSLISIKLYFDNTSIFDAEFSQISHFYVIEDYDWIEEFGKNLAEYLPKLQEFFLWEVNWDDSFDLPAEDDDFNNSFKEWNIPPSVDRIYQSRKVELSIQLRTSYRSFHSRGIGEVNENGERFYYIPSPKRLSTSS</sequence>
<dbReference type="EMBL" id="CAJHIT010000008">
    <property type="protein sequence ID" value="CAD6504197.1"/>
    <property type="molecule type" value="Genomic_DNA"/>
</dbReference>
<gene>
    <name evidence="1" type="ORF">BGTH12_LOCUS5555</name>
</gene>
<comment type="caution">
    <text evidence="1">The sequence shown here is derived from an EMBL/GenBank/DDBJ whole genome shotgun (WGS) entry which is preliminary data.</text>
</comment>
<dbReference type="AlphaFoldDB" id="A0A9W4D953"/>